<dbReference type="AlphaFoldDB" id="A0AA38GHJ5"/>
<organism evidence="1 2">
    <name type="scientific">Taxus chinensis</name>
    <name type="common">Chinese yew</name>
    <name type="synonym">Taxus wallichiana var. chinensis</name>
    <dbReference type="NCBI Taxonomy" id="29808"/>
    <lineage>
        <taxon>Eukaryota</taxon>
        <taxon>Viridiplantae</taxon>
        <taxon>Streptophyta</taxon>
        <taxon>Embryophyta</taxon>
        <taxon>Tracheophyta</taxon>
        <taxon>Spermatophyta</taxon>
        <taxon>Pinopsida</taxon>
        <taxon>Pinidae</taxon>
        <taxon>Conifers II</taxon>
        <taxon>Cupressales</taxon>
        <taxon>Taxaceae</taxon>
        <taxon>Taxus</taxon>
    </lineage>
</organism>
<feature type="non-terminal residue" evidence="1">
    <location>
        <position position="73"/>
    </location>
</feature>
<evidence type="ECO:0000313" key="1">
    <source>
        <dbReference type="EMBL" id="KAH9322073.1"/>
    </source>
</evidence>
<gene>
    <name evidence="1" type="ORF">KI387_016712</name>
</gene>
<accession>A0AA38GHJ5</accession>
<protein>
    <submittedName>
        <fullName evidence="1">Uncharacterized protein</fullName>
    </submittedName>
</protein>
<comment type="caution">
    <text evidence="1">The sequence shown here is derived from an EMBL/GenBank/DDBJ whole genome shotgun (WGS) entry which is preliminary data.</text>
</comment>
<sequence>VIDREDWVGVIEGLGKEYWGRLGDVAMGKVFKIEIGGIVGIIGIGDARIDKFVGIFGICGDVSDVITDGLDLM</sequence>
<dbReference type="Proteomes" id="UP000824469">
    <property type="component" value="Unassembled WGS sequence"/>
</dbReference>
<name>A0AA38GHJ5_TAXCH</name>
<evidence type="ECO:0000313" key="2">
    <source>
        <dbReference type="Proteomes" id="UP000824469"/>
    </source>
</evidence>
<keyword evidence="2" id="KW-1185">Reference proteome</keyword>
<proteinExistence type="predicted"/>
<feature type="non-terminal residue" evidence="1">
    <location>
        <position position="1"/>
    </location>
</feature>
<reference evidence="1 2" key="1">
    <citation type="journal article" date="2021" name="Nat. Plants">
        <title>The Taxus genome provides insights into paclitaxel biosynthesis.</title>
        <authorList>
            <person name="Xiong X."/>
            <person name="Gou J."/>
            <person name="Liao Q."/>
            <person name="Li Y."/>
            <person name="Zhou Q."/>
            <person name="Bi G."/>
            <person name="Li C."/>
            <person name="Du R."/>
            <person name="Wang X."/>
            <person name="Sun T."/>
            <person name="Guo L."/>
            <person name="Liang H."/>
            <person name="Lu P."/>
            <person name="Wu Y."/>
            <person name="Zhang Z."/>
            <person name="Ro D.K."/>
            <person name="Shang Y."/>
            <person name="Huang S."/>
            <person name="Yan J."/>
        </authorList>
    </citation>
    <scope>NUCLEOTIDE SEQUENCE [LARGE SCALE GENOMIC DNA]</scope>
    <source>
        <strain evidence="1">Ta-2019</strain>
    </source>
</reference>
<dbReference type="EMBL" id="JAHRHJ020000003">
    <property type="protein sequence ID" value="KAH9322073.1"/>
    <property type="molecule type" value="Genomic_DNA"/>
</dbReference>